<dbReference type="RefSeq" id="WP_201168922.1">
    <property type="nucleotide sequence ID" value="NZ_JAEPWM010000002.1"/>
</dbReference>
<dbReference type="Pfam" id="PF13714">
    <property type="entry name" value="PEP_mutase"/>
    <property type="match status" value="1"/>
</dbReference>
<comment type="caution">
    <text evidence="1">The sequence shown here is derived from an EMBL/GenBank/DDBJ whole genome shotgun (WGS) entry which is preliminary data.</text>
</comment>
<dbReference type="InterPro" id="IPR015813">
    <property type="entry name" value="Pyrv/PenolPyrv_kinase-like_dom"/>
</dbReference>
<name>A0A934TS27_9BURK</name>
<sequence>MSAASDPTARRRRFRELHAAGCFVLPNPWDVGSAKYLQHAGFPALATTSSGAAWRHGKADGQMTLEEELLHLREMVDATSLPVNADFEAGFATDADGVARNVRRAIDIGVAALSIEDSTGNPDAPLRDLPDAVARMRAARAAIDAAGGDTLLVGRAENFFVNRPDLDDAIRRLRAYSDAGADCLYAPGIRTREQIAAVVAAVAPKPVNLLVGSATELTVQDIAALGVRRISLGGALARSAWGGFQRAVQGIVHEGRFDALADAASGAELNALFGSAAR</sequence>
<dbReference type="InterPro" id="IPR039556">
    <property type="entry name" value="ICL/PEPM"/>
</dbReference>
<reference evidence="1" key="2">
    <citation type="submission" date="2021-01" db="EMBL/GenBank/DDBJ databases">
        <authorList>
            <person name="Kang M."/>
        </authorList>
    </citation>
    <scope>NUCLEOTIDE SEQUENCE</scope>
    <source>
        <strain evidence="1">KACC 17527</strain>
    </source>
</reference>
<accession>A0A934TS27</accession>
<dbReference type="AlphaFoldDB" id="A0A934TS27"/>
<dbReference type="EMBL" id="JAEPWM010000002">
    <property type="protein sequence ID" value="MBK6006298.1"/>
    <property type="molecule type" value="Genomic_DNA"/>
</dbReference>
<reference evidence="1" key="1">
    <citation type="journal article" date="2012" name="J. Microbiol. Biotechnol.">
        <title>Ramlibacter ginsenosidimutans sp. nov., with ginsenoside-converting activity.</title>
        <authorList>
            <person name="Wang L."/>
            <person name="An D.S."/>
            <person name="Kim S.G."/>
            <person name="Jin F.X."/>
            <person name="Kim S.C."/>
            <person name="Lee S.T."/>
            <person name="Im W.T."/>
        </authorList>
    </citation>
    <scope>NUCLEOTIDE SEQUENCE</scope>
    <source>
        <strain evidence="1">KACC 17527</strain>
    </source>
</reference>
<organism evidence="1 2">
    <name type="scientific">Ramlibacter ginsenosidimutans</name>
    <dbReference type="NCBI Taxonomy" id="502333"/>
    <lineage>
        <taxon>Bacteria</taxon>
        <taxon>Pseudomonadati</taxon>
        <taxon>Pseudomonadota</taxon>
        <taxon>Betaproteobacteria</taxon>
        <taxon>Burkholderiales</taxon>
        <taxon>Comamonadaceae</taxon>
        <taxon>Ramlibacter</taxon>
    </lineage>
</organism>
<keyword evidence="1" id="KW-0456">Lyase</keyword>
<protein>
    <submittedName>
        <fullName evidence="1">Isocitrate lyase/phosphoenolpyruvate mutase family protein</fullName>
    </submittedName>
</protein>
<dbReference type="InterPro" id="IPR040442">
    <property type="entry name" value="Pyrv_kinase-like_dom_sf"/>
</dbReference>
<dbReference type="Gene3D" id="3.20.20.60">
    <property type="entry name" value="Phosphoenolpyruvate-binding domains"/>
    <property type="match status" value="1"/>
</dbReference>
<dbReference type="PANTHER" id="PTHR42905:SF16">
    <property type="entry name" value="CARBOXYPHOSPHONOENOLPYRUVATE PHOSPHONOMUTASE-LIKE PROTEIN (AFU_ORTHOLOGUE AFUA_5G07230)"/>
    <property type="match status" value="1"/>
</dbReference>
<evidence type="ECO:0000313" key="1">
    <source>
        <dbReference type="EMBL" id="MBK6006298.1"/>
    </source>
</evidence>
<keyword evidence="2" id="KW-1185">Reference proteome</keyword>
<proteinExistence type="predicted"/>
<dbReference type="SUPFAM" id="SSF51621">
    <property type="entry name" value="Phosphoenolpyruvate/pyruvate domain"/>
    <property type="match status" value="1"/>
</dbReference>
<dbReference type="Proteomes" id="UP000630528">
    <property type="component" value="Unassembled WGS sequence"/>
</dbReference>
<dbReference type="CDD" id="cd00377">
    <property type="entry name" value="ICL_PEPM"/>
    <property type="match status" value="1"/>
</dbReference>
<evidence type="ECO:0000313" key="2">
    <source>
        <dbReference type="Proteomes" id="UP000630528"/>
    </source>
</evidence>
<dbReference type="PANTHER" id="PTHR42905">
    <property type="entry name" value="PHOSPHOENOLPYRUVATE CARBOXYLASE"/>
    <property type="match status" value="1"/>
</dbReference>
<dbReference type="GO" id="GO:0016829">
    <property type="term" value="F:lyase activity"/>
    <property type="evidence" value="ECO:0007669"/>
    <property type="project" value="UniProtKB-KW"/>
</dbReference>
<gene>
    <name evidence="1" type="ORF">JJB11_09370</name>
</gene>
<dbReference type="Gene3D" id="6.10.250.2750">
    <property type="match status" value="1"/>
</dbReference>